<dbReference type="GO" id="GO:0050660">
    <property type="term" value="F:flavin adenine dinucleotide binding"/>
    <property type="evidence" value="ECO:0007669"/>
    <property type="project" value="TreeGrafter"/>
</dbReference>
<dbReference type="HOGENOM" id="CLU_013748_4_0_5"/>
<dbReference type="InterPro" id="IPR045229">
    <property type="entry name" value="TPP_enz"/>
</dbReference>
<accession>Q11K74</accession>
<dbReference type="InterPro" id="IPR011766">
    <property type="entry name" value="TPP_enzyme_TPP-bd"/>
</dbReference>
<dbReference type="InterPro" id="IPR029035">
    <property type="entry name" value="DHS-like_NAD/FAD-binding_dom"/>
</dbReference>
<dbReference type="PANTHER" id="PTHR18968">
    <property type="entry name" value="THIAMINE PYROPHOSPHATE ENZYMES"/>
    <property type="match status" value="1"/>
</dbReference>
<dbReference type="OrthoDB" id="4494979at2"/>
<evidence type="ECO:0000256" key="4">
    <source>
        <dbReference type="SAM" id="MobiDB-lite"/>
    </source>
</evidence>
<dbReference type="GO" id="GO:0030976">
    <property type="term" value="F:thiamine pyrophosphate binding"/>
    <property type="evidence" value="ECO:0007669"/>
    <property type="project" value="InterPro"/>
</dbReference>
<dbReference type="STRING" id="266779.Meso_0801"/>
<evidence type="ECO:0000256" key="3">
    <source>
        <dbReference type="RuleBase" id="RU362132"/>
    </source>
</evidence>
<dbReference type="Pfam" id="PF02775">
    <property type="entry name" value="TPP_enzyme_C"/>
    <property type="match status" value="1"/>
</dbReference>
<evidence type="ECO:0000259" key="5">
    <source>
        <dbReference type="Pfam" id="PF00205"/>
    </source>
</evidence>
<evidence type="ECO:0000259" key="6">
    <source>
        <dbReference type="Pfam" id="PF02775"/>
    </source>
</evidence>
<dbReference type="Gene3D" id="3.40.50.970">
    <property type="match status" value="2"/>
</dbReference>
<evidence type="ECO:0000313" key="8">
    <source>
        <dbReference type="EMBL" id="ABG62201.1"/>
    </source>
</evidence>
<dbReference type="AlphaFoldDB" id="Q11K74"/>
<dbReference type="KEGG" id="mes:Meso_0801"/>
<dbReference type="GO" id="GO:0000287">
    <property type="term" value="F:magnesium ion binding"/>
    <property type="evidence" value="ECO:0007669"/>
    <property type="project" value="InterPro"/>
</dbReference>
<feature type="domain" description="Thiamine pyrophosphate enzyme TPP-binding" evidence="6">
    <location>
        <begin position="426"/>
        <end position="577"/>
    </location>
</feature>
<keyword evidence="2 3" id="KW-0786">Thiamine pyrophosphate</keyword>
<dbReference type="GO" id="GO:0003984">
    <property type="term" value="F:acetolactate synthase activity"/>
    <property type="evidence" value="ECO:0007669"/>
    <property type="project" value="TreeGrafter"/>
</dbReference>
<dbReference type="SUPFAM" id="SSF52467">
    <property type="entry name" value="DHS-like NAD/FAD-binding domain"/>
    <property type="match status" value="1"/>
</dbReference>
<protein>
    <submittedName>
        <fullName evidence="8">Thiamine pyrophosphate enzyme-like TPP-binding protein</fullName>
    </submittedName>
</protein>
<dbReference type="InterPro" id="IPR012000">
    <property type="entry name" value="Thiamin_PyroP_enz_cen_dom"/>
</dbReference>
<sequence length="594" mass="64375">MTVDETVEPREKTAAPIFGSDVIAAALREQELPYICLNPGASYRGLHDSLVNYLGNERPKIVLCLHEEHAAAIAHGYAAATGRPLAVAVHSTVGLMHASMAIFNAWCARVPMLIIGATGPVDAAKRRPWIDWIHTAADQGALVRDYTKWDDQPASPAAAVESIRRGMMLSTTSPAAPVYINLDATIQEEELRQWPPQRDLSAYARPADAEPGREELSVLATAIREARDIVILSGRMERSLSDWNKRQEFAERIGARVLTDVKDPGSFSTSHPLHLGETTVRLKPEIARRLKSADLIIALDWIDLAGTLEQLYDPESPLPRIVTISNDFHLHRGWSADYQGLPPASQWIATTPAAATRALLRILPAGERRPLPPARPTEPDREPANSLRPGGGMGIADLARAFRIASAGLPLSIMSRPIGWPLDANPIEHPLDFLGRAAGGGIGAGPGMIVGAALALRDMGNERLPVAILGDGDYMMGLTALWTAAVERIPLLVIIANNRSYYNDEEHQKHVARYRGRPEENAPIGQRLEGATLDLAFLARGQGLDAAGPIEDPAELPEALRRAFAAVQAGGSYVLDVIVRPEYDNRSLAGRKSA</sequence>
<dbReference type="CDD" id="cd07035">
    <property type="entry name" value="TPP_PYR_POX_like"/>
    <property type="match status" value="1"/>
</dbReference>
<dbReference type="CDD" id="cd02002">
    <property type="entry name" value="TPP_BFDC"/>
    <property type="match status" value="1"/>
</dbReference>
<dbReference type="PANTHER" id="PTHR18968:SF13">
    <property type="entry name" value="ACETOLACTATE SYNTHASE CATALYTIC SUBUNIT, MITOCHONDRIAL"/>
    <property type="match status" value="1"/>
</dbReference>
<dbReference type="InterPro" id="IPR012001">
    <property type="entry name" value="Thiamin_PyroP_enz_TPP-bd_dom"/>
</dbReference>
<dbReference type="eggNOG" id="COG0028">
    <property type="taxonomic scope" value="Bacteria"/>
</dbReference>
<dbReference type="Pfam" id="PF02776">
    <property type="entry name" value="TPP_enzyme_N"/>
    <property type="match status" value="1"/>
</dbReference>
<organism evidence="8">
    <name type="scientific">Chelativorans sp. (strain BNC1)</name>
    <dbReference type="NCBI Taxonomy" id="266779"/>
    <lineage>
        <taxon>Bacteria</taxon>
        <taxon>Pseudomonadati</taxon>
        <taxon>Pseudomonadota</taxon>
        <taxon>Alphaproteobacteria</taxon>
        <taxon>Hyphomicrobiales</taxon>
        <taxon>Phyllobacteriaceae</taxon>
        <taxon>Chelativorans</taxon>
    </lineage>
</organism>
<feature type="region of interest" description="Disordered" evidence="4">
    <location>
        <begin position="366"/>
        <end position="390"/>
    </location>
</feature>
<proteinExistence type="inferred from homology"/>
<evidence type="ECO:0000259" key="7">
    <source>
        <dbReference type="Pfam" id="PF02776"/>
    </source>
</evidence>
<gene>
    <name evidence="8" type="ordered locus">Meso_0801</name>
</gene>
<dbReference type="Pfam" id="PF00205">
    <property type="entry name" value="TPP_enzyme_M"/>
    <property type="match status" value="1"/>
</dbReference>
<dbReference type="EMBL" id="CP000390">
    <property type="protein sequence ID" value="ABG62201.1"/>
    <property type="molecule type" value="Genomic_DNA"/>
</dbReference>
<feature type="domain" description="Thiamine pyrophosphate enzyme N-terminal TPP-binding" evidence="7">
    <location>
        <begin position="19"/>
        <end position="130"/>
    </location>
</feature>
<feature type="domain" description="Thiamine pyrophosphate enzyme central" evidence="5">
    <location>
        <begin position="219"/>
        <end position="299"/>
    </location>
</feature>
<comment type="similarity">
    <text evidence="1 3">Belongs to the TPP enzyme family.</text>
</comment>
<reference evidence="8" key="1">
    <citation type="submission" date="2006-06" db="EMBL/GenBank/DDBJ databases">
        <title>Complete sequence of chromosome of Chelativorans sp. BNC1.</title>
        <authorList>
            <consortium name="US DOE Joint Genome Institute"/>
            <person name="Copeland A."/>
            <person name="Lucas S."/>
            <person name="Lapidus A."/>
            <person name="Barry K."/>
            <person name="Detter J.C."/>
            <person name="Glavina del Rio T."/>
            <person name="Hammon N."/>
            <person name="Israni S."/>
            <person name="Dalin E."/>
            <person name="Tice H."/>
            <person name="Pitluck S."/>
            <person name="Chertkov O."/>
            <person name="Brettin T."/>
            <person name="Bruce D."/>
            <person name="Han C."/>
            <person name="Tapia R."/>
            <person name="Gilna P."/>
            <person name="Schmutz J."/>
            <person name="Larimer F."/>
            <person name="Land M."/>
            <person name="Hauser L."/>
            <person name="Kyrpides N."/>
            <person name="Mikhailova N."/>
            <person name="Richardson P."/>
        </authorList>
    </citation>
    <scope>NUCLEOTIDE SEQUENCE</scope>
    <source>
        <strain evidence="8">BNC1</strain>
    </source>
</reference>
<evidence type="ECO:0000256" key="2">
    <source>
        <dbReference type="ARBA" id="ARBA00023052"/>
    </source>
</evidence>
<dbReference type="Gene3D" id="3.40.50.1220">
    <property type="entry name" value="TPP-binding domain"/>
    <property type="match status" value="1"/>
</dbReference>
<name>Q11K74_CHESB</name>
<dbReference type="InterPro" id="IPR029061">
    <property type="entry name" value="THDP-binding"/>
</dbReference>
<evidence type="ECO:0000256" key="1">
    <source>
        <dbReference type="ARBA" id="ARBA00007812"/>
    </source>
</evidence>
<dbReference type="GO" id="GO:0019752">
    <property type="term" value="P:carboxylic acid metabolic process"/>
    <property type="evidence" value="ECO:0007669"/>
    <property type="project" value="UniProtKB-ARBA"/>
</dbReference>
<dbReference type="SUPFAM" id="SSF52518">
    <property type="entry name" value="Thiamin diphosphate-binding fold (THDP-binding)"/>
    <property type="match status" value="2"/>
</dbReference>